<reference evidence="2 3" key="1">
    <citation type="submission" date="2019-03" db="EMBL/GenBank/DDBJ databases">
        <title>Genomic Encyclopedia of Type Strains, Phase IV (KMG-IV): sequencing the most valuable type-strain genomes for metagenomic binning, comparative biology and taxonomic classification.</title>
        <authorList>
            <person name="Goeker M."/>
        </authorList>
    </citation>
    <scope>NUCLEOTIDE SEQUENCE [LARGE SCALE GENOMIC DNA]</scope>
    <source>
        <strain evidence="2 3">DSM 100048</strain>
    </source>
</reference>
<name>A0A4V2VS09_9BURK</name>
<dbReference type="OrthoDB" id="5325135at2"/>
<dbReference type="AlphaFoldDB" id="A0A4V2VS09"/>
<comment type="caution">
    <text evidence="2">The sequence shown here is derived from an EMBL/GenBank/DDBJ whole genome shotgun (WGS) entry which is preliminary data.</text>
</comment>
<keyword evidence="1" id="KW-0812">Transmembrane</keyword>
<gene>
    <name evidence="2" type="ORF">EV686_103201</name>
</gene>
<protein>
    <submittedName>
        <fullName evidence="2">Pilus assembly protein Flp/PilA</fullName>
    </submittedName>
</protein>
<proteinExistence type="predicted"/>
<dbReference type="InterPro" id="IPR007047">
    <property type="entry name" value="Flp_Fap"/>
</dbReference>
<dbReference type="Pfam" id="PF04964">
    <property type="entry name" value="Flp_Fap"/>
    <property type="match status" value="1"/>
</dbReference>
<feature type="transmembrane region" description="Helical" evidence="1">
    <location>
        <begin position="20"/>
        <end position="38"/>
    </location>
</feature>
<evidence type="ECO:0000313" key="3">
    <source>
        <dbReference type="Proteomes" id="UP000294692"/>
    </source>
</evidence>
<sequence>MYQHLKQFWNDEEGATAVEYALIVGLIAVALITALGVLGTDIGELFGRIGQALDGVEMPTGGEG</sequence>
<keyword evidence="1" id="KW-0472">Membrane</keyword>
<keyword evidence="1" id="KW-1133">Transmembrane helix</keyword>
<accession>A0A4V2VS09</accession>
<keyword evidence="3" id="KW-1185">Reference proteome</keyword>
<evidence type="ECO:0000313" key="2">
    <source>
        <dbReference type="EMBL" id="TCV00620.1"/>
    </source>
</evidence>
<organism evidence="2 3">
    <name type="scientific">Paracandidimonas soli</name>
    <dbReference type="NCBI Taxonomy" id="1917182"/>
    <lineage>
        <taxon>Bacteria</taxon>
        <taxon>Pseudomonadati</taxon>
        <taxon>Pseudomonadota</taxon>
        <taxon>Betaproteobacteria</taxon>
        <taxon>Burkholderiales</taxon>
        <taxon>Alcaligenaceae</taxon>
        <taxon>Paracandidimonas</taxon>
    </lineage>
</organism>
<dbReference type="EMBL" id="SMBX01000003">
    <property type="protein sequence ID" value="TCV00620.1"/>
    <property type="molecule type" value="Genomic_DNA"/>
</dbReference>
<dbReference type="Proteomes" id="UP000294692">
    <property type="component" value="Unassembled WGS sequence"/>
</dbReference>
<evidence type="ECO:0000256" key="1">
    <source>
        <dbReference type="SAM" id="Phobius"/>
    </source>
</evidence>